<dbReference type="InterPro" id="IPR050977">
    <property type="entry name" value="Fungal_Meroterpenoid_Isomerase"/>
</dbReference>
<dbReference type="Proteomes" id="UP000326565">
    <property type="component" value="Unassembled WGS sequence"/>
</dbReference>
<keyword evidence="3" id="KW-1185">Reference proteome</keyword>
<name>A0A5N5WXZ4_9EURO</name>
<dbReference type="AlphaFoldDB" id="A0A5N5WXZ4"/>
<evidence type="ECO:0000256" key="1">
    <source>
        <dbReference type="ARBA" id="ARBA00005179"/>
    </source>
</evidence>
<dbReference type="PANTHER" id="PTHR39598">
    <property type="entry name" value="AUSTINOL SYNTHESIS PROTEIN F-RELATED"/>
    <property type="match status" value="1"/>
</dbReference>
<accession>A0A5N5WXZ4</accession>
<comment type="pathway">
    <text evidence="1">Secondary metabolite biosynthesis.</text>
</comment>
<evidence type="ECO:0008006" key="4">
    <source>
        <dbReference type="Google" id="ProtNLM"/>
    </source>
</evidence>
<evidence type="ECO:0000313" key="2">
    <source>
        <dbReference type="EMBL" id="KAB8073426.1"/>
    </source>
</evidence>
<dbReference type="EMBL" id="ML732227">
    <property type="protein sequence ID" value="KAB8073426.1"/>
    <property type="molecule type" value="Genomic_DNA"/>
</dbReference>
<dbReference type="OrthoDB" id="3758478at2759"/>
<protein>
    <recommendedName>
        <fullName evidence="4">SnoaL-like domain-containing protein</fullName>
    </recommendedName>
</protein>
<gene>
    <name evidence="2" type="ORF">BDV29DRAFT_157616</name>
</gene>
<proteinExistence type="predicted"/>
<reference evidence="2 3" key="1">
    <citation type="submission" date="2019-04" db="EMBL/GenBank/DDBJ databases">
        <title>Friends and foes A comparative genomics study of 23 Aspergillus species from section Flavi.</title>
        <authorList>
            <consortium name="DOE Joint Genome Institute"/>
            <person name="Kjaerbolling I."/>
            <person name="Vesth T."/>
            <person name="Frisvad J.C."/>
            <person name="Nybo J.L."/>
            <person name="Theobald S."/>
            <person name="Kildgaard S."/>
            <person name="Isbrandt T."/>
            <person name="Kuo A."/>
            <person name="Sato A."/>
            <person name="Lyhne E.K."/>
            <person name="Kogle M.E."/>
            <person name="Wiebenga A."/>
            <person name="Kun R.S."/>
            <person name="Lubbers R.J."/>
            <person name="Makela M.R."/>
            <person name="Barry K."/>
            <person name="Chovatia M."/>
            <person name="Clum A."/>
            <person name="Daum C."/>
            <person name="Haridas S."/>
            <person name="He G."/>
            <person name="LaButti K."/>
            <person name="Lipzen A."/>
            <person name="Mondo S."/>
            <person name="Riley R."/>
            <person name="Salamov A."/>
            <person name="Simmons B.A."/>
            <person name="Magnuson J.K."/>
            <person name="Henrissat B."/>
            <person name="Mortensen U.H."/>
            <person name="Larsen T.O."/>
            <person name="Devries R.P."/>
            <person name="Grigoriev I.V."/>
            <person name="Machida M."/>
            <person name="Baker S.E."/>
            <person name="Andersen M.R."/>
        </authorList>
    </citation>
    <scope>NUCLEOTIDE SEQUENCE [LARGE SCALE GENOMIC DNA]</scope>
    <source>
        <strain evidence="2 3">CBS 151.66</strain>
    </source>
</reference>
<evidence type="ECO:0000313" key="3">
    <source>
        <dbReference type="Proteomes" id="UP000326565"/>
    </source>
</evidence>
<dbReference type="PANTHER" id="PTHR39598:SF1">
    <property type="entry name" value="AUSTINOID BIOSYNTHESIS CLUSTERS PROTEIN F-RELATED"/>
    <property type="match status" value="1"/>
</dbReference>
<organism evidence="2 3">
    <name type="scientific">Aspergillus leporis</name>
    <dbReference type="NCBI Taxonomy" id="41062"/>
    <lineage>
        <taxon>Eukaryota</taxon>
        <taxon>Fungi</taxon>
        <taxon>Dikarya</taxon>
        <taxon>Ascomycota</taxon>
        <taxon>Pezizomycotina</taxon>
        <taxon>Eurotiomycetes</taxon>
        <taxon>Eurotiomycetidae</taxon>
        <taxon>Eurotiales</taxon>
        <taxon>Aspergillaceae</taxon>
        <taxon>Aspergillus</taxon>
        <taxon>Aspergillus subgen. Circumdati</taxon>
    </lineage>
</organism>
<sequence length="154" mass="17004">MGCVSNPSLRERLIQIAQSYFTSLEQFTPEKGFPGRTPDFVAKVLPVSFGLPPRTTDELLVDHMEMVSLIKLKNYKATIMDGTEPIVDEAKRKVVMHVKVSIETAAGPYENEFIYIFTANQDATLLKEVIEFVDTAAGSQLAAQLAAGKEPARI</sequence>